<dbReference type="EMBL" id="JABRWM010000006">
    <property type="protein sequence ID" value="NRF21079.1"/>
    <property type="molecule type" value="Genomic_DNA"/>
</dbReference>
<dbReference type="RefSeq" id="WP_172873438.1">
    <property type="nucleotide sequence ID" value="NZ_JABRWL010000005.1"/>
</dbReference>
<gene>
    <name evidence="2" type="ORF">FOB26_18645</name>
</gene>
<evidence type="ECO:0000256" key="1">
    <source>
        <dbReference type="SAM" id="Coils"/>
    </source>
</evidence>
<evidence type="ECO:0000313" key="3">
    <source>
        <dbReference type="Proteomes" id="UP001155820"/>
    </source>
</evidence>
<proteinExistence type="predicted"/>
<protein>
    <submittedName>
        <fullName evidence="2">Uncharacterized protein</fullName>
    </submittedName>
</protein>
<accession>A0AA44EML4</accession>
<reference evidence="2" key="1">
    <citation type="submission" date="2019-07" db="EMBL/GenBank/DDBJ databases">
        <title>FDA dAtabase for Regulatory Grade micrObial Sequences (FDA-ARGOS): Supporting development and validation of Infectious Disease Dx tests.</title>
        <authorList>
            <person name="Bachman M."/>
            <person name="Young C."/>
            <person name="Tallon L."/>
            <person name="Sadzewicz L."/>
            <person name="Vavikolanu K."/>
            <person name="Mehta A."/>
            <person name="Aluvathingal J."/>
            <person name="Nadendla S."/>
            <person name="Nandy P."/>
            <person name="Geyer C."/>
            <person name="Yan Y."/>
            <person name="Sichtig H."/>
        </authorList>
    </citation>
    <scope>NUCLEOTIDE SEQUENCE</scope>
    <source>
        <strain evidence="2">FDAARGOS_618</strain>
    </source>
</reference>
<sequence>MANKELLTDLQLKFRRKIEIEFGLVLDSIAFPTGEKWDMDLSKDEVLHLNPGDKQRRPLVSLIRKVLLLQHWSTRATELQAQVTVPLKRPALRQWHDPGRGLWTWDDVLLDKPSGKNSTIIGVFNTAAEDIEKIRKGARGGQRSTINKQREIIHQLELQIISLLEEVRELRNMRRQ</sequence>
<keyword evidence="3" id="KW-1185">Reference proteome</keyword>
<organism evidence="2 3">
    <name type="scientific">Agrobacterium pusense</name>
    <dbReference type="NCBI Taxonomy" id="648995"/>
    <lineage>
        <taxon>Bacteria</taxon>
        <taxon>Pseudomonadati</taxon>
        <taxon>Pseudomonadota</taxon>
        <taxon>Alphaproteobacteria</taxon>
        <taxon>Hyphomicrobiales</taxon>
        <taxon>Rhizobiaceae</taxon>
        <taxon>Rhizobium/Agrobacterium group</taxon>
        <taxon>Agrobacterium</taxon>
    </lineage>
</organism>
<feature type="coiled-coil region" evidence="1">
    <location>
        <begin position="146"/>
        <end position="173"/>
    </location>
</feature>
<keyword evidence="1" id="KW-0175">Coiled coil</keyword>
<dbReference type="AlphaFoldDB" id="A0AA44EML4"/>
<dbReference type="Proteomes" id="UP001155820">
    <property type="component" value="Unassembled WGS sequence"/>
</dbReference>
<name>A0AA44EML4_9HYPH</name>
<comment type="caution">
    <text evidence="2">The sequence shown here is derived from an EMBL/GenBank/DDBJ whole genome shotgun (WGS) entry which is preliminary data.</text>
</comment>
<evidence type="ECO:0000313" key="2">
    <source>
        <dbReference type="EMBL" id="NRF21079.1"/>
    </source>
</evidence>